<dbReference type="InterPro" id="IPR001849">
    <property type="entry name" value="PH_domain"/>
</dbReference>
<dbReference type="PANTHER" id="PTHR24351">
    <property type="entry name" value="RIBOSOMAL PROTEIN S6 KINASE"/>
    <property type="match status" value="1"/>
</dbReference>
<dbReference type="AlphaFoldDB" id="A0A1J4KXP8"/>
<keyword evidence="3" id="KW-0808">Transferase</keyword>
<evidence type="ECO:0000259" key="8">
    <source>
        <dbReference type="PROSITE" id="PS50011"/>
    </source>
</evidence>
<dbReference type="RefSeq" id="XP_068369163.1">
    <property type="nucleotide sequence ID" value="XM_068497299.1"/>
</dbReference>
<dbReference type="GO" id="GO:0004674">
    <property type="term" value="F:protein serine/threonine kinase activity"/>
    <property type="evidence" value="ECO:0007669"/>
    <property type="project" value="UniProtKB-KW"/>
</dbReference>
<evidence type="ECO:0000256" key="6">
    <source>
        <dbReference type="ARBA" id="ARBA00022840"/>
    </source>
</evidence>
<dbReference type="EMBL" id="MLAK01000156">
    <property type="protein sequence ID" value="OHT16027.1"/>
    <property type="molecule type" value="Genomic_DNA"/>
</dbReference>
<dbReference type="SMART" id="SM00233">
    <property type="entry name" value="PH"/>
    <property type="match status" value="1"/>
</dbReference>
<evidence type="ECO:0000313" key="9">
    <source>
        <dbReference type="EMBL" id="OHT16027.1"/>
    </source>
</evidence>
<gene>
    <name evidence="9" type="primary">pkbA</name>
    <name evidence="9" type="ORF">TRFO_13514</name>
</gene>
<feature type="domain" description="PH" evidence="7">
    <location>
        <begin position="4"/>
        <end position="100"/>
    </location>
</feature>
<dbReference type="PROSITE" id="PS50011">
    <property type="entry name" value="PROTEIN_KINASE_DOM"/>
    <property type="match status" value="1"/>
</dbReference>
<comment type="similarity">
    <text evidence="1">Belongs to the protein kinase superfamily. AGC Ser/Thr protein kinase family. RAC subfamily.</text>
</comment>
<dbReference type="Pfam" id="PF00069">
    <property type="entry name" value="Pkinase"/>
    <property type="match status" value="1"/>
</dbReference>
<keyword evidence="10" id="KW-1185">Reference proteome</keyword>
<dbReference type="SUPFAM" id="SSF56112">
    <property type="entry name" value="Protein kinase-like (PK-like)"/>
    <property type="match status" value="1"/>
</dbReference>
<keyword evidence="4" id="KW-0547">Nucleotide-binding</keyword>
<dbReference type="GeneID" id="94832003"/>
<keyword evidence="6" id="KW-0067">ATP-binding</keyword>
<dbReference type="InterPro" id="IPR011009">
    <property type="entry name" value="Kinase-like_dom_sf"/>
</dbReference>
<dbReference type="Pfam" id="PF00169">
    <property type="entry name" value="PH"/>
    <property type="match status" value="1"/>
</dbReference>
<dbReference type="SUPFAM" id="SSF50729">
    <property type="entry name" value="PH domain-like"/>
    <property type="match status" value="1"/>
</dbReference>
<dbReference type="VEuPathDB" id="TrichDB:TRFO_13514"/>
<reference evidence="9" key="1">
    <citation type="submission" date="2016-10" db="EMBL/GenBank/DDBJ databases">
        <authorList>
            <person name="Benchimol M."/>
            <person name="Almeida L.G."/>
            <person name="Vasconcelos A.T."/>
            <person name="Perreira-Neves A."/>
            <person name="Rosa I.A."/>
            <person name="Tasca T."/>
            <person name="Bogo M.R."/>
            <person name="de Souza W."/>
        </authorList>
    </citation>
    <scope>NUCLEOTIDE SEQUENCE [LARGE SCALE GENOMIC DNA]</scope>
    <source>
        <strain evidence="9">K</strain>
    </source>
</reference>
<feature type="domain" description="Protein kinase" evidence="8">
    <location>
        <begin position="113"/>
        <end position="364"/>
    </location>
</feature>
<dbReference type="InterPro" id="IPR011993">
    <property type="entry name" value="PH-like_dom_sf"/>
</dbReference>
<dbReference type="GO" id="GO:0005524">
    <property type="term" value="F:ATP binding"/>
    <property type="evidence" value="ECO:0007669"/>
    <property type="project" value="UniProtKB-KW"/>
</dbReference>
<sequence>MSGNIAKQGFLFKQGNKMIKRWQKRYFKLIGHELYYFKQPNDIPNKKIYLRRVDFVALAPEVKRQFAFKINIPGDKAIYLAAESLNESISWIEIIEKWRNTIEDDSEIISLDDFKIEFFGQGNHCLIEKAEKITTKQCYIIKRYDKNSFPPDKIDSMLDKEREYLQSMNPFVTTLRYILQTESSICLLYDYVPNGLLFGRLREEGKFSESRAAFYGSQILLALSYFHQHNVNYGRLLPGNILINEVGYIKVTLPGLTVDASFTGISTKQEYIEYLAPEVISGQESTTSSDFYTLGVLIYEMICGMPPFFDSLSESSLKTMILEEPVRFPYHVSKEARSLIEKLMDKNPEKRLTNFESIKSDPFFDCIDWSLITIRQNAVEWVPNSNDKKYQLMSELINFDKRQ</sequence>
<keyword evidence="2" id="KW-0723">Serine/threonine-protein kinase</keyword>
<keyword evidence="5 9" id="KW-0418">Kinase</keyword>
<evidence type="ECO:0000256" key="4">
    <source>
        <dbReference type="ARBA" id="ARBA00022741"/>
    </source>
</evidence>
<dbReference type="Gene3D" id="2.30.29.30">
    <property type="entry name" value="Pleckstrin-homology domain (PH domain)/Phosphotyrosine-binding domain (PTB)"/>
    <property type="match status" value="1"/>
</dbReference>
<evidence type="ECO:0000313" key="10">
    <source>
        <dbReference type="Proteomes" id="UP000179807"/>
    </source>
</evidence>
<proteinExistence type="inferred from homology"/>
<dbReference type="FunFam" id="2.30.29.30:FF:000286">
    <property type="entry name" value="PH-protein kinase domain containing protein"/>
    <property type="match status" value="1"/>
</dbReference>
<name>A0A1J4KXP8_9EUKA</name>
<accession>A0A1J4KXP8</accession>
<protein>
    <submittedName>
        <fullName evidence="9">RAC family serine/threonine-protein kinase like protein</fullName>
    </submittedName>
</protein>
<evidence type="ECO:0000256" key="1">
    <source>
        <dbReference type="ARBA" id="ARBA00006935"/>
    </source>
</evidence>
<evidence type="ECO:0000259" key="7">
    <source>
        <dbReference type="PROSITE" id="PS50003"/>
    </source>
</evidence>
<dbReference type="Gene3D" id="1.10.510.10">
    <property type="entry name" value="Transferase(Phosphotransferase) domain 1"/>
    <property type="match status" value="1"/>
</dbReference>
<evidence type="ECO:0000256" key="2">
    <source>
        <dbReference type="ARBA" id="ARBA00022527"/>
    </source>
</evidence>
<dbReference type="OrthoDB" id="1278353at2759"/>
<dbReference type="Gene3D" id="3.30.200.20">
    <property type="entry name" value="Phosphorylase Kinase, domain 1"/>
    <property type="match status" value="1"/>
</dbReference>
<comment type="caution">
    <text evidence="9">The sequence shown here is derived from an EMBL/GenBank/DDBJ whole genome shotgun (WGS) entry which is preliminary data.</text>
</comment>
<dbReference type="PROSITE" id="PS50003">
    <property type="entry name" value="PH_DOMAIN"/>
    <property type="match status" value="1"/>
</dbReference>
<organism evidence="9 10">
    <name type="scientific">Tritrichomonas foetus</name>
    <dbReference type="NCBI Taxonomy" id="1144522"/>
    <lineage>
        <taxon>Eukaryota</taxon>
        <taxon>Metamonada</taxon>
        <taxon>Parabasalia</taxon>
        <taxon>Tritrichomonadida</taxon>
        <taxon>Tritrichomonadidae</taxon>
        <taxon>Tritrichomonas</taxon>
    </lineage>
</organism>
<evidence type="ECO:0000256" key="3">
    <source>
        <dbReference type="ARBA" id="ARBA00022679"/>
    </source>
</evidence>
<dbReference type="CDD" id="cd00821">
    <property type="entry name" value="PH"/>
    <property type="match status" value="1"/>
</dbReference>
<dbReference type="InterPro" id="IPR000719">
    <property type="entry name" value="Prot_kinase_dom"/>
</dbReference>
<evidence type="ECO:0000256" key="5">
    <source>
        <dbReference type="ARBA" id="ARBA00022777"/>
    </source>
</evidence>
<dbReference type="Proteomes" id="UP000179807">
    <property type="component" value="Unassembled WGS sequence"/>
</dbReference>